<dbReference type="InterPro" id="IPR033693">
    <property type="entry name" value="PGPEP1_Glu_AS"/>
</dbReference>
<dbReference type="InterPro" id="IPR029762">
    <property type="entry name" value="PGP-I_bact-type"/>
</dbReference>
<gene>
    <name evidence="9 12" type="primary">pcp</name>
    <name evidence="12" type="ORF">OSSY52_13990</name>
</gene>
<dbReference type="FunCoup" id="A0A7G1G451">
    <property type="interactions" value="37"/>
</dbReference>
<keyword evidence="8 9" id="KW-0788">Thiol protease</keyword>
<evidence type="ECO:0000256" key="4">
    <source>
        <dbReference type="ARBA" id="ARBA00006641"/>
    </source>
</evidence>
<feature type="active site" evidence="9">
    <location>
        <position position="165"/>
    </location>
</feature>
<evidence type="ECO:0000256" key="9">
    <source>
        <dbReference type="HAMAP-Rule" id="MF_00417"/>
    </source>
</evidence>
<dbReference type="PROSITE" id="PS01334">
    <property type="entry name" value="PYRASE_CYS"/>
    <property type="match status" value="1"/>
</dbReference>
<comment type="similarity">
    <text evidence="4 9">Belongs to the peptidase C15 family.</text>
</comment>
<reference evidence="12 13" key="1">
    <citation type="submission" date="2018-06" db="EMBL/GenBank/DDBJ databases">
        <title>Genome sequencing of Oceanotoga sp. sy52.</title>
        <authorList>
            <person name="Mori K."/>
        </authorList>
    </citation>
    <scope>NUCLEOTIDE SEQUENCE [LARGE SCALE GENOMIC DNA]</scope>
    <source>
        <strain evidence="13">sy52</strain>
    </source>
</reference>
<dbReference type="InParanoid" id="A0A7G1G451"/>
<comment type="function">
    <text evidence="2 9">Removes 5-oxoproline from various penultimate amino acid residues except L-proline.</text>
</comment>
<dbReference type="EMBL" id="AP018712">
    <property type="protein sequence ID" value="BBE31258.1"/>
    <property type="molecule type" value="Genomic_DNA"/>
</dbReference>
<evidence type="ECO:0000256" key="6">
    <source>
        <dbReference type="ARBA" id="ARBA00022670"/>
    </source>
</evidence>
<dbReference type="CDD" id="cd00501">
    <property type="entry name" value="Peptidase_C15"/>
    <property type="match status" value="1"/>
</dbReference>
<comment type="subunit">
    <text evidence="9">Homotetramer.</text>
</comment>
<dbReference type="GO" id="GO:0016920">
    <property type="term" value="F:pyroglutamyl-peptidase activity"/>
    <property type="evidence" value="ECO:0007669"/>
    <property type="project" value="UniProtKB-UniRule"/>
</dbReference>
<dbReference type="InterPro" id="IPR036440">
    <property type="entry name" value="Peptidase_C15-like_sf"/>
</dbReference>
<evidence type="ECO:0000256" key="2">
    <source>
        <dbReference type="ARBA" id="ARBA00002280"/>
    </source>
</evidence>
<dbReference type="Pfam" id="PF01470">
    <property type="entry name" value="Peptidase_C15"/>
    <property type="match status" value="1"/>
</dbReference>
<dbReference type="GO" id="GO:0005829">
    <property type="term" value="C:cytosol"/>
    <property type="evidence" value="ECO:0007669"/>
    <property type="project" value="InterPro"/>
</dbReference>
<dbReference type="RefSeq" id="WP_190613686.1">
    <property type="nucleotide sequence ID" value="NZ_AP018712.1"/>
</dbReference>
<feature type="active site" evidence="9 10">
    <location>
        <position position="78"/>
    </location>
</feature>
<dbReference type="EC" id="3.4.19.3" evidence="9"/>
<dbReference type="Gene3D" id="3.40.630.20">
    <property type="entry name" value="Peptidase C15, pyroglutamyl peptidase I-like"/>
    <property type="match status" value="1"/>
</dbReference>
<comment type="subcellular location">
    <subcellularLocation>
        <location evidence="3 9">Cytoplasm</location>
    </subcellularLocation>
</comment>
<evidence type="ECO:0000313" key="13">
    <source>
        <dbReference type="Proteomes" id="UP000516361"/>
    </source>
</evidence>
<proteinExistence type="inferred from homology"/>
<evidence type="ECO:0000256" key="3">
    <source>
        <dbReference type="ARBA" id="ARBA00004496"/>
    </source>
</evidence>
<feature type="active site" evidence="9 11">
    <location>
        <position position="141"/>
    </location>
</feature>
<evidence type="ECO:0000256" key="1">
    <source>
        <dbReference type="ARBA" id="ARBA00001770"/>
    </source>
</evidence>
<dbReference type="InterPro" id="IPR033694">
    <property type="entry name" value="PGPEP1_Cys_AS"/>
</dbReference>
<evidence type="ECO:0000256" key="10">
    <source>
        <dbReference type="PROSITE-ProRule" id="PRU10076"/>
    </source>
</evidence>
<dbReference type="PIRSF" id="PIRSF015592">
    <property type="entry name" value="Prld-crbxl_pptds"/>
    <property type="match status" value="1"/>
</dbReference>
<keyword evidence="6 9" id="KW-0645">Protease</keyword>
<protein>
    <recommendedName>
        <fullName evidence="9">Pyrrolidone-carboxylate peptidase</fullName>
        <ecNumber evidence="9">3.4.19.3</ecNumber>
    </recommendedName>
    <alternativeName>
        <fullName evidence="9">5-oxoprolyl-peptidase</fullName>
    </alternativeName>
    <alternativeName>
        <fullName evidence="9">Pyroglutamyl-peptidase I</fullName>
        <shortName evidence="9">PGP-I</shortName>
        <shortName evidence="9">Pyrase</shortName>
    </alternativeName>
</protein>
<dbReference type="PANTHER" id="PTHR23402">
    <property type="entry name" value="PROTEASE FAMILY C15 PYROGLUTAMYL-PEPTIDASE I-RELATED"/>
    <property type="match status" value="1"/>
</dbReference>
<dbReference type="GO" id="GO:0006508">
    <property type="term" value="P:proteolysis"/>
    <property type="evidence" value="ECO:0007669"/>
    <property type="project" value="UniProtKB-KW"/>
</dbReference>
<comment type="catalytic activity">
    <reaction evidence="1 9 10">
        <text>Release of an N-terminal pyroglutamyl group from a polypeptide, the second amino acid generally not being Pro.</text>
        <dbReference type="EC" id="3.4.19.3"/>
    </reaction>
</comment>
<dbReference type="InterPro" id="IPR000816">
    <property type="entry name" value="Peptidase_C15"/>
</dbReference>
<evidence type="ECO:0000256" key="8">
    <source>
        <dbReference type="ARBA" id="ARBA00022807"/>
    </source>
</evidence>
<keyword evidence="5 9" id="KW-0963">Cytoplasm</keyword>
<organism evidence="12 13">
    <name type="scientific">Tepiditoga spiralis</name>
    <dbReference type="NCBI Taxonomy" id="2108365"/>
    <lineage>
        <taxon>Bacteria</taxon>
        <taxon>Thermotogati</taxon>
        <taxon>Thermotogota</taxon>
        <taxon>Thermotogae</taxon>
        <taxon>Petrotogales</taxon>
        <taxon>Petrotogaceae</taxon>
        <taxon>Tepiditoga</taxon>
    </lineage>
</organism>
<sequence>MKVLITGFDPFGNESINPAFEAIKLLPNKVLNSNIIKLELPTIFNKSIEILEKKIIEIDPDIIICVGQAGGRFKITVERVAINIDDARIKDNAGNQPIDEPIFKNGENAYFSNLPIKSIVENIKKNKIPASISNSAGSFVCNHIMYGLLYLINTKFKNKKGGFIHVPYIPEQVLNKSNMPSMSLENISKSLLIAIKTSITVKKDIKTIEGSII</sequence>
<dbReference type="SUPFAM" id="SSF53182">
    <property type="entry name" value="Pyrrolidone carboxyl peptidase (pyroglutamate aminopeptidase)"/>
    <property type="match status" value="1"/>
</dbReference>
<dbReference type="HAMAP" id="MF_00417">
    <property type="entry name" value="Pyrrolid_peptidase"/>
    <property type="match status" value="1"/>
</dbReference>
<dbReference type="Proteomes" id="UP000516361">
    <property type="component" value="Chromosome"/>
</dbReference>
<dbReference type="KEGG" id="ocy:OSSY52_13990"/>
<dbReference type="PANTHER" id="PTHR23402:SF1">
    <property type="entry name" value="PYROGLUTAMYL-PEPTIDASE I"/>
    <property type="match status" value="1"/>
</dbReference>
<dbReference type="AlphaFoldDB" id="A0A7G1G451"/>
<dbReference type="FunFam" id="3.40.630.20:FF:000001">
    <property type="entry name" value="Pyrrolidone-carboxylate peptidase"/>
    <property type="match status" value="1"/>
</dbReference>
<name>A0A7G1G451_9BACT</name>
<accession>A0A7G1G451</accession>
<evidence type="ECO:0000256" key="5">
    <source>
        <dbReference type="ARBA" id="ARBA00022490"/>
    </source>
</evidence>
<keyword evidence="7 9" id="KW-0378">Hydrolase</keyword>
<evidence type="ECO:0000256" key="11">
    <source>
        <dbReference type="PROSITE-ProRule" id="PRU10077"/>
    </source>
</evidence>
<evidence type="ECO:0000256" key="7">
    <source>
        <dbReference type="ARBA" id="ARBA00022801"/>
    </source>
</evidence>
<evidence type="ECO:0000313" key="12">
    <source>
        <dbReference type="EMBL" id="BBE31258.1"/>
    </source>
</evidence>
<dbReference type="PROSITE" id="PS01333">
    <property type="entry name" value="PYRASE_GLU"/>
    <property type="match status" value="1"/>
</dbReference>
<dbReference type="NCBIfam" id="TIGR00504">
    <property type="entry name" value="pyro_pdase"/>
    <property type="match status" value="1"/>
</dbReference>
<dbReference type="InterPro" id="IPR016125">
    <property type="entry name" value="Peptidase_C15-like"/>
</dbReference>
<dbReference type="PRINTS" id="PR00706">
    <property type="entry name" value="PYROGLUPTASE"/>
</dbReference>
<keyword evidence="13" id="KW-1185">Reference proteome</keyword>
<dbReference type="NCBIfam" id="NF009676">
    <property type="entry name" value="PRK13197.1"/>
    <property type="match status" value="1"/>
</dbReference>